<dbReference type="GO" id="GO:0003723">
    <property type="term" value="F:RNA binding"/>
    <property type="evidence" value="ECO:0007669"/>
    <property type="project" value="TreeGrafter"/>
</dbReference>
<comment type="subcellular location">
    <subcellularLocation>
        <location evidence="1">Nucleus</location>
    </subcellularLocation>
</comment>
<gene>
    <name evidence="7" type="ORF">AYI68_g6026</name>
</gene>
<dbReference type="PANTHER" id="PTHR12144">
    <property type="entry name" value="NEGATIVE ELONGATION FACTOR D"/>
    <property type="match status" value="1"/>
</dbReference>
<reference evidence="7 8" key="1">
    <citation type="journal article" date="2016" name="Mol. Biol. Evol.">
        <title>Genome-Wide Survey of Gut Fungi (Harpellales) Reveals the First Horizontally Transferred Ubiquitin Gene from a Mosquito Host.</title>
        <authorList>
            <person name="Wang Y."/>
            <person name="White M.M."/>
            <person name="Kvist S."/>
            <person name="Moncalvo J.M."/>
        </authorList>
    </citation>
    <scope>NUCLEOTIDE SEQUENCE [LARGE SCALE GENOMIC DNA]</scope>
    <source>
        <strain evidence="7 8">ALG-7-W6</strain>
    </source>
</reference>
<dbReference type="AlphaFoldDB" id="A0A1R0GSM1"/>
<keyword evidence="5" id="KW-0804">Transcription</keyword>
<dbReference type="Proteomes" id="UP000187455">
    <property type="component" value="Unassembled WGS sequence"/>
</dbReference>
<dbReference type="GO" id="GO:0003746">
    <property type="term" value="F:translation elongation factor activity"/>
    <property type="evidence" value="ECO:0007669"/>
    <property type="project" value="UniProtKB-KW"/>
</dbReference>
<proteinExistence type="inferred from homology"/>
<evidence type="ECO:0000256" key="1">
    <source>
        <dbReference type="ARBA" id="ARBA00004123"/>
    </source>
</evidence>
<evidence type="ECO:0000256" key="5">
    <source>
        <dbReference type="ARBA" id="ARBA00023163"/>
    </source>
</evidence>
<dbReference type="GO" id="GO:0034244">
    <property type="term" value="P:negative regulation of transcription elongation by RNA polymerase II"/>
    <property type="evidence" value="ECO:0007669"/>
    <property type="project" value="TreeGrafter"/>
</dbReference>
<name>A0A1R0GSM1_9FUNG</name>
<evidence type="ECO:0000256" key="6">
    <source>
        <dbReference type="ARBA" id="ARBA00023242"/>
    </source>
</evidence>
<organism evidence="7 8">
    <name type="scientific">Smittium mucronatum</name>
    <dbReference type="NCBI Taxonomy" id="133383"/>
    <lineage>
        <taxon>Eukaryota</taxon>
        <taxon>Fungi</taxon>
        <taxon>Fungi incertae sedis</taxon>
        <taxon>Zoopagomycota</taxon>
        <taxon>Kickxellomycotina</taxon>
        <taxon>Harpellomycetes</taxon>
        <taxon>Harpellales</taxon>
        <taxon>Legeriomycetaceae</taxon>
        <taxon>Smittium</taxon>
    </lineage>
</organism>
<dbReference type="EMBL" id="LSSL01004005">
    <property type="protein sequence ID" value="OLY79893.1"/>
    <property type="molecule type" value="Genomic_DNA"/>
</dbReference>
<evidence type="ECO:0000256" key="2">
    <source>
        <dbReference type="ARBA" id="ARBA00005726"/>
    </source>
</evidence>
<dbReference type="PANTHER" id="PTHR12144:SF0">
    <property type="entry name" value="NEGATIVE ELONGATION FACTOR C_D"/>
    <property type="match status" value="1"/>
</dbReference>
<dbReference type="GO" id="GO:0032021">
    <property type="term" value="C:NELF complex"/>
    <property type="evidence" value="ECO:0007669"/>
    <property type="project" value="TreeGrafter"/>
</dbReference>
<protein>
    <submittedName>
        <fullName evidence="7">Negative elongation factor D</fullName>
    </submittedName>
</protein>
<comment type="similarity">
    <text evidence="2">Belongs to the NELF-D family.</text>
</comment>
<dbReference type="Pfam" id="PF04858">
    <property type="entry name" value="TH1"/>
    <property type="match status" value="2"/>
</dbReference>
<evidence type="ECO:0000256" key="3">
    <source>
        <dbReference type="ARBA" id="ARBA00022491"/>
    </source>
</evidence>
<comment type="caution">
    <text evidence="7">The sequence shown here is derived from an EMBL/GenBank/DDBJ whole genome shotgun (WGS) entry which is preliminary data.</text>
</comment>
<keyword evidence="7" id="KW-0251">Elongation factor</keyword>
<dbReference type="InterPro" id="IPR006942">
    <property type="entry name" value="TH1"/>
</dbReference>
<keyword evidence="6" id="KW-0539">Nucleus</keyword>
<feature type="non-terminal residue" evidence="7">
    <location>
        <position position="1"/>
    </location>
</feature>
<sequence>YAATSNLINKDFNDIFHNNTTPYLQNAIKDALIDCIAEDQNISSESITEKNLDSSEIDYTTLLSNKEYRKLLSNLSEKYPKNEILSFLVDKISQLGYQREVATINSASLYPNIFFEMLAQILKKLKNADDGNISSEINELWQLVGQREHTYFMAQYLLQEACVKAGESGYPYQRIIEELEGRVYEKYERPLVATHIQILLESLPIDGKNPISLSLVSILQSGRAAPGDVVTVFSFYSDDEDSNTMTESLEDKYLWLVAYAALSVDSLESDPSLETVERLSRSKIEINKLVSLLKEIKKKLVPIATMIDFNRMLGWLLDIIKTPIVALLVTEWIKSILSANNYNYYEAYYRSSEVPIPLLLLEEIAFVQPQLRPQIFSAYVESFYCRVESFLPEIRINFQRTMLGLMINMVQMGYGLAVSRFIIEQSNNRNIDESLVVIYVSEVLEMTEAPYSADLSMLLLQIIAKVLKALLDTPSIHPNLRSFLSCICNESSLDVIGEMDPVAIESSMLLLRALK</sequence>
<evidence type="ECO:0000313" key="7">
    <source>
        <dbReference type="EMBL" id="OLY79893.1"/>
    </source>
</evidence>
<dbReference type="OrthoDB" id="511287at2759"/>
<evidence type="ECO:0000256" key="4">
    <source>
        <dbReference type="ARBA" id="ARBA00023015"/>
    </source>
</evidence>
<keyword evidence="7" id="KW-0648">Protein biosynthesis</keyword>
<dbReference type="STRING" id="133383.A0A1R0GSM1"/>
<evidence type="ECO:0000313" key="8">
    <source>
        <dbReference type="Proteomes" id="UP000187455"/>
    </source>
</evidence>
<keyword evidence="3" id="KW-0678">Repressor</keyword>
<keyword evidence="8" id="KW-1185">Reference proteome</keyword>
<accession>A0A1R0GSM1</accession>
<keyword evidence="4" id="KW-0805">Transcription regulation</keyword>